<name>A0ABS3JN67_9BACT</name>
<dbReference type="InterPro" id="IPR050570">
    <property type="entry name" value="Cell_wall_metabolism_enzyme"/>
</dbReference>
<dbReference type="Gene3D" id="2.30.30.40">
    <property type="entry name" value="SH3 Domains"/>
    <property type="match status" value="1"/>
</dbReference>
<proteinExistence type="predicted"/>
<evidence type="ECO:0000259" key="2">
    <source>
        <dbReference type="Pfam" id="PF01551"/>
    </source>
</evidence>
<dbReference type="EMBL" id="JAFMYW010000007">
    <property type="protein sequence ID" value="MBO0951457.1"/>
    <property type="molecule type" value="Genomic_DNA"/>
</dbReference>
<dbReference type="InterPro" id="IPR011055">
    <property type="entry name" value="Dup_hybrid_motif"/>
</dbReference>
<keyword evidence="4" id="KW-1185">Reference proteome</keyword>
<dbReference type="RefSeq" id="WP_207331393.1">
    <property type="nucleotide sequence ID" value="NZ_JAFMYW010000007.1"/>
</dbReference>
<organism evidence="3 4">
    <name type="scientific">Fibrella forsythiae</name>
    <dbReference type="NCBI Taxonomy" id="2817061"/>
    <lineage>
        <taxon>Bacteria</taxon>
        <taxon>Pseudomonadati</taxon>
        <taxon>Bacteroidota</taxon>
        <taxon>Cytophagia</taxon>
        <taxon>Cytophagales</taxon>
        <taxon>Spirosomataceae</taxon>
        <taxon>Fibrella</taxon>
    </lineage>
</organism>
<gene>
    <name evidence="3" type="ORF">J2I46_22930</name>
</gene>
<dbReference type="InterPro" id="IPR016047">
    <property type="entry name" value="M23ase_b-sheet_dom"/>
</dbReference>
<dbReference type="CDD" id="cd12797">
    <property type="entry name" value="M23_peptidase"/>
    <property type="match status" value="1"/>
</dbReference>
<evidence type="ECO:0000313" key="4">
    <source>
        <dbReference type="Proteomes" id="UP000664628"/>
    </source>
</evidence>
<feature type="chain" id="PRO_5047368329" evidence="1">
    <location>
        <begin position="27"/>
        <end position="450"/>
    </location>
</feature>
<accession>A0ABS3JN67</accession>
<keyword evidence="1" id="KW-0732">Signal</keyword>
<reference evidence="3 4" key="1">
    <citation type="submission" date="2021-03" db="EMBL/GenBank/DDBJ databases">
        <title>Fibrella sp. HMF5405 genome sequencing and assembly.</title>
        <authorList>
            <person name="Kang H."/>
            <person name="Kim H."/>
            <person name="Bae S."/>
            <person name="Joh K."/>
        </authorList>
    </citation>
    <scope>NUCLEOTIDE SEQUENCE [LARGE SCALE GENOMIC DNA]</scope>
    <source>
        <strain evidence="3 4">HMF5405</strain>
    </source>
</reference>
<dbReference type="PANTHER" id="PTHR21666:SF268">
    <property type="entry name" value="PEPTIDASE M23 DOMAIN-CONTAINING PROTEIN"/>
    <property type="match status" value="1"/>
</dbReference>
<comment type="caution">
    <text evidence="3">The sequence shown here is derived from an EMBL/GenBank/DDBJ whole genome shotgun (WGS) entry which is preliminary data.</text>
</comment>
<dbReference type="Proteomes" id="UP000664628">
    <property type="component" value="Unassembled WGS sequence"/>
</dbReference>
<protein>
    <submittedName>
        <fullName evidence="3">M23 family metallopeptidase</fullName>
    </submittedName>
</protein>
<evidence type="ECO:0000256" key="1">
    <source>
        <dbReference type="SAM" id="SignalP"/>
    </source>
</evidence>
<feature type="signal peptide" evidence="1">
    <location>
        <begin position="1"/>
        <end position="26"/>
    </location>
</feature>
<dbReference type="Gene3D" id="2.70.70.10">
    <property type="entry name" value="Glucose Permease (Domain IIA)"/>
    <property type="match status" value="1"/>
</dbReference>
<dbReference type="PANTHER" id="PTHR21666">
    <property type="entry name" value="PEPTIDASE-RELATED"/>
    <property type="match status" value="1"/>
</dbReference>
<dbReference type="SUPFAM" id="SSF51261">
    <property type="entry name" value="Duplicated hybrid motif"/>
    <property type="match status" value="1"/>
</dbReference>
<feature type="domain" description="M23ase beta-sheet core" evidence="2">
    <location>
        <begin position="203"/>
        <end position="301"/>
    </location>
</feature>
<sequence>MKLTSILISLAAVCVAACSGSGPGSAIFRANTPHEQYERSLKTAQLDQTALGIDWTTVAQRALRDSLKITVPYRESGYFSATKPIAVGYRISGSRGDKLTIRVDVQGRQAGRVFIDVFALDGASTTLVAFAKANADSNATAELVWEPRRTQLHLIRIQPELLRSGRYTITVTRDPVLSFPVKGRTSRQISSHFGVPRDGGRRRHEGIDIFAPKGTPALAAANGIISRVGVNELGGNVVFLTDADRQQRLYYAHLDRFNVTDGQRVSIGDTVGFVGNTGNARTTGPHLHFGIYSFDEGAVDPLPYVRLGPGQARQEFPSTSLLGDSVRVLTTKGFLRLAPNSDSPILTELSREQFVTIQGGTAKWLRVALPNGLAGYLAQGSYEPISKAIRHEALNVPTPLLDEAHPQAAVITTLNAGTTIRVLARLPNFLLVRGENGQTGWLIRSSGKAQ</sequence>
<dbReference type="Pfam" id="PF01551">
    <property type="entry name" value="Peptidase_M23"/>
    <property type="match status" value="1"/>
</dbReference>
<evidence type="ECO:0000313" key="3">
    <source>
        <dbReference type="EMBL" id="MBO0951457.1"/>
    </source>
</evidence>